<dbReference type="Gene3D" id="1.20.1050.10">
    <property type="match status" value="1"/>
</dbReference>
<feature type="region of interest" description="Disordered" evidence="1">
    <location>
        <begin position="243"/>
        <end position="265"/>
    </location>
</feature>
<dbReference type="PANTHER" id="PTHR11571">
    <property type="entry name" value="GLUTATHIONE S-TRANSFERASE"/>
    <property type="match status" value="1"/>
</dbReference>
<dbReference type="InterPro" id="IPR050213">
    <property type="entry name" value="GST_superfamily"/>
</dbReference>
<dbReference type="InterPro" id="IPR004045">
    <property type="entry name" value="Glutathione_S-Trfase_N"/>
</dbReference>
<dbReference type="InterPro" id="IPR040079">
    <property type="entry name" value="Glutathione_S-Trfase"/>
</dbReference>
<dbReference type="AlphaFoldDB" id="A0A9P5SWA6"/>
<dbReference type="EMBL" id="JAAAUY010000002">
    <property type="protein sequence ID" value="KAF9338371.1"/>
    <property type="molecule type" value="Genomic_DNA"/>
</dbReference>
<evidence type="ECO:0000313" key="5">
    <source>
        <dbReference type="Proteomes" id="UP000696485"/>
    </source>
</evidence>
<evidence type="ECO:0000256" key="1">
    <source>
        <dbReference type="SAM" id="MobiDB-lite"/>
    </source>
</evidence>
<evidence type="ECO:0000259" key="2">
    <source>
        <dbReference type="PROSITE" id="PS50404"/>
    </source>
</evidence>
<feature type="domain" description="GST C-terminal" evidence="3">
    <location>
        <begin position="112"/>
        <end position="247"/>
    </location>
</feature>
<feature type="domain" description="GST N-terminal" evidence="2">
    <location>
        <begin position="25"/>
        <end position="110"/>
    </location>
</feature>
<organism evidence="4 5">
    <name type="scientific">Podila minutissima</name>
    <dbReference type="NCBI Taxonomy" id="64525"/>
    <lineage>
        <taxon>Eukaryota</taxon>
        <taxon>Fungi</taxon>
        <taxon>Fungi incertae sedis</taxon>
        <taxon>Mucoromycota</taxon>
        <taxon>Mortierellomycotina</taxon>
        <taxon>Mortierellomycetes</taxon>
        <taxon>Mortierellales</taxon>
        <taxon>Mortierellaceae</taxon>
        <taxon>Podila</taxon>
    </lineage>
</organism>
<gene>
    <name evidence="4" type="ORF">BG006_003537</name>
</gene>
<dbReference type="InterPro" id="IPR036249">
    <property type="entry name" value="Thioredoxin-like_sf"/>
</dbReference>
<proteinExistence type="predicted"/>
<dbReference type="InterPro" id="IPR004046">
    <property type="entry name" value="GST_C"/>
</dbReference>
<sequence length="265" mass="29705">MVRTYPATANVDTSAQAAVLDAVDSTYSLLYFDTQGICNPIRDMLALSGAQWKQLFPRDWENEDRADKESTPFEVMPVLYVHSKDGKETVVIAESKVIEQYLANKFGFLGRNNYEQVLVNSFVFSTGGLWDDLLYGGLNVQAPPEVKQEIIAGFLAKKIPNWIRIHEQHLAANGRNGHYVGDQITLADLRTDAMLRVIQRFPASAELLNAEKTPGLVKLQEEINAHPKIAEWRASELARSLRPSRQFPALPRASGTGIHDRKDNQ</sequence>
<keyword evidence="5" id="KW-1185">Reference proteome</keyword>
<evidence type="ECO:0000313" key="4">
    <source>
        <dbReference type="EMBL" id="KAF9338371.1"/>
    </source>
</evidence>
<dbReference type="InterPro" id="IPR036282">
    <property type="entry name" value="Glutathione-S-Trfase_C_sf"/>
</dbReference>
<dbReference type="PANTHER" id="PTHR11571:SF150">
    <property type="entry name" value="GLUTATHIONE S-TRANSFERASE"/>
    <property type="match status" value="1"/>
</dbReference>
<dbReference type="PROSITE" id="PS50404">
    <property type="entry name" value="GST_NTER"/>
    <property type="match status" value="1"/>
</dbReference>
<dbReference type="GO" id="GO:0006749">
    <property type="term" value="P:glutathione metabolic process"/>
    <property type="evidence" value="ECO:0007669"/>
    <property type="project" value="TreeGrafter"/>
</dbReference>
<comment type="caution">
    <text evidence="4">The sequence shown here is derived from an EMBL/GenBank/DDBJ whole genome shotgun (WGS) entry which is preliminary data.</text>
</comment>
<dbReference type="Proteomes" id="UP000696485">
    <property type="component" value="Unassembled WGS sequence"/>
</dbReference>
<dbReference type="PROSITE" id="PS50405">
    <property type="entry name" value="GST_CTER"/>
    <property type="match status" value="1"/>
</dbReference>
<protein>
    <recommendedName>
        <fullName evidence="6">Glutathione S-transferase</fullName>
    </recommendedName>
</protein>
<dbReference type="Pfam" id="PF14497">
    <property type="entry name" value="GST_C_3"/>
    <property type="match status" value="1"/>
</dbReference>
<dbReference type="SUPFAM" id="SSF52833">
    <property type="entry name" value="Thioredoxin-like"/>
    <property type="match status" value="1"/>
</dbReference>
<dbReference type="Gene3D" id="3.40.30.10">
    <property type="entry name" value="Glutaredoxin"/>
    <property type="match status" value="1"/>
</dbReference>
<evidence type="ECO:0000259" key="3">
    <source>
        <dbReference type="PROSITE" id="PS50405"/>
    </source>
</evidence>
<reference evidence="4" key="1">
    <citation type="journal article" date="2020" name="Fungal Divers.">
        <title>Resolving the Mortierellaceae phylogeny through synthesis of multi-gene phylogenetics and phylogenomics.</title>
        <authorList>
            <person name="Vandepol N."/>
            <person name="Liber J."/>
            <person name="Desiro A."/>
            <person name="Na H."/>
            <person name="Kennedy M."/>
            <person name="Barry K."/>
            <person name="Grigoriev I.V."/>
            <person name="Miller A.N."/>
            <person name="O'Donnell K."/>
            <person name="Stajich J.E."/>
            <person name="Bonito G."/>
        </authorList>
    </citation>
    <scope>NUCLEOTIDE SEQUENCE</scope>
    <source>
        <strain evidence="4">NVP1</strain>
    </source>
</reference>
<dbReference type="SFLD" id="SFLDS00019">
    <property type="entry name" value="Glutathione_Transferase_(cytos"/>
    <property type="match status" value="1"/>
</dbReference>
<dbReference type="GO" id="GO:0004364">
    <property type="term" value="F:glutathione transferase activity"/>
    <property type="evidence" value="ECO:0007669"/>
    <property type="project" value="TreeGrafter"/>
</dbReference>
<accession>A0A9P5SWA6</accession>
<dbReference type="SUPFAM" id="SSF47616">
    <property type="entry name" value="GST C-terminal domain-like"/>
    <property type="match status" value="1"/>
</dbReference>
<name>A0A9P5SWA6_9FUNG</name>
<dbReference type="InterPro" id="IPR010987">
    <property type="entry name" value="Glutathione-S-Trfase_C-like"/>
</dbReference>
<evidence type="ECO:0008006" key="6">
    <source>
        <dbReference type="Google" id="ProtNLM"/>
    </source>
</evidence>